<protein>
    <submittedName>
        <fullName evidence="8">Unannotated protein</fullName>
    </submittedName>
</protein>
<dbReference type="Pfam" id="PF02776">
    <property type="entry name" value="TPP_enzyme_N"/>
    <property type="match status" value="1"/>
</dbReference>
<dbReference type="GO" id="GO:0046872">
    <property type="term" value="F:metal ion binding"/>
    <property type="evidence" value="ECO:0007669"/>
    <property type="project" value="UniProtKB-KW"/>
</dbReference>
<dbReference type="InterPro" id="IPR012001">
    <property type="entry name" value="Thiamin_PyroP_enz_TPP-bd_dom"/>
</dbReference>
<dbReference type="GO" id="GO:0009234">
    <property type="term" value="P:menaquinone biosynthetic process"/>
    <property type="evidence" value="ECO:0007669"/>
    <property type="project" value="InterPro"/>
</dbReference>
<dbReference type="InterPro" id="IPR004433">
    <property type="entry name" value="MenaQ_synth_MenD"/>
</dbReference>
<dbReference type="CDD" id="cd07037">
    <property type="entry name" value="TPP_PYR_MenD"/>
    <property type="match status" value="1"/>
</dbReference>
<dbReference type="PIRSF" id="PIRSF004983">
    <property type="entry name" value="MenD"/>
    <property type="match status" value="1"/>
</dbReference>
<dbReference type="InterPro" id="IPR029061">
    <property type="entry name" value="THDP-binding"/>
</dbReference>
<evidence type="ECO:0000313" key="8">
    <source>
        <dbReference type="EMBL" id="CAB4931063.1"/>
    </source>
</evidence>
<keyword evidence="2" id="KW-0479">Metal-binding</keyword>
<dbReference type="AlphaFoldDB" id="A0A6J7IIJ5"/>
<dbReference type="InterPro" id="IPR011766">
    <property type="entry name" value="TPP_enzyme_TPP-bd"/>
</dbReference>
<dbReference type="EMBL" id="CAFBNG010000006">
    <property type="protein sequence ID" value="CAB4931063.1"/>
    <property type="molecule type" value="Genomic_DNA"/>
</dbReference>
<dbReference type="GO" id="GO:0070204">
    <property type="term" value="F:2-succinyl-5-enolpyruvyl-6-hydroxy-3-cyclohexene-1-carboxylic-acid synthase activity"/>
    <property type="evidence" value="ECO:0007669"/>
    <property type="project" value="InterPro"/>
</dbReference>
<dbReference type="CDD" id="cd02009">
    <property type="entry name" value="TPP_SHCHC_synthase"/>
    <property type="match status" value="1"/>
</dbReference>
<keyword evidence="3" id="KW-0460">Magnesium</keyword>
<evidence type="ECO:0000256" key="4">
    <source>
        <dbReference type="ARBA" id="ARBA00023052"/>
    </source>
</evidence>
<dbReference type="Pfam" id="PF02775">
    <property type="entry name" value="TPP_enzyme_C"/>
    <property type="match status" value="1"/>
</dbReference>
<evidence type="ECO:0000256" key="1">
    <source>
        <dbReference type="ARBA" id="ARBA00022679"/>
    </source>
</evidence>
<keyword evidence="1" id="KW-0808">Transferase</keyword>
<dbReference type="PANTHER" id="PTHR42916:SF1">
    <property type="entry name" value="PROTEIN PHYLLO, CHLOROPLASTIC"/>
    <property type="match status" value="1"/>
</dbReference>
<dbReference type="Gene3D" id="3.40.50.1220">
    <property type="entry name" value="TPP-binding domain"/>
    <property type="match status" value="1"/>
</dbReference>
<feature type="domain" description="Thiamine pyrophosphate enzyme N-terminal TPP-binding" evidence="7">
    <location>
        <begin position="22"/>
        <end position="138"/>
    </location>
</feature>
<evidence type="ECO:0000256" key="2">
    <source>
        <dbReference type="ARBA" id="ARBA00022723"/>
    </source>
</evidence>
<evidence type="ECO:0000259" key="6">
    <source>
        <dbReference type="Pfam" id="PF02775"/>
    </source>
</evidence>
<name>A0A6J7IIJ5_9ZZZZ</name>
<dbReference type="GO" id="GO:0030976">
    <property type="term" value="F:thiamine pyrophosphate binding"/>
    <property type="evidence" value="ECO:0007669"/>
    <property type="project" value="InterPro"/>
</dbReference>
<evidence type="ECO:0000259" key="7">
    <source>
        <dbReference type="Pfam" id="PF02776"/>
    </source>
</evidence>
<reference evidence="8" key="1">
    <citation type="submission" date="2020-05" db="EMBL/GenBank/DDBJ databases">
        <authorList>
            <person name="Chiriac C."/>
            <person name="Salcher M."/>
            <person name="Ghai R."/>
            <person name="Kavagutti S V."/>
        </authorList>
    </citation>
    <scope>NUCLEOTIDE SEQUENCE</scope>
</reference>
<feature type="domain" description="Thiamine pyrophosphate enzyme TPP-binding" evidence="6">
    <location>
        <begin position="384"/>
        <end position="513"/>
    </location>
</feature>
<keyword evidence="4" id="KW-0786">Thiamine pyrophosphate</keyword>
<dbReference type="HAMAP" id="MF_01659">
    <property type="entry name" value="MenD"/>
    <property type="match status" value="1"/>
</dbReference>
<organism evidence="8">
    <name type="scientific">freshwater metagenome</name>
    <dbReference type="NCBI Taxonomy" id="449393"/>
    <lineage>
        <taxon>unclassified sequences</taxon>
        <taxon>metagenomes</taxon>
        <taxon>ecological metagenomes</taxon>
    </lineage>
</organism>
<proteinExistence type="inferred from homology"/>
<dbReference type="SUPFAM" id="SSF52518">
    <property type="entry name" value="Thiamin diphosphate-binding fold (THDP-binding)"/>
    <property type="match status" value="2"/>
</dbReference>
<dbReference type="NCBIfam" id="TIGR00173">
    <property type="entry name" value="menD"/>
    <property type="match status" value="1"/>
</dbReference>
<dbReference type="PANTHER" id="PTHR42916">
    <property type="entry name" value="2-SUCCINYL-5-ENOLPYRUVYL-6-HYDROXY-3-CYCLOHEXENE-1-CARBOXYLATE SYNTHASE"/>
    <property type="match status" value="1"/>
</dbReference>
<sequence length="536" mass="57606">MVEESNHENVEVVIVNNSTLLARSLVCQLIEVGVKDVVLSPGSRNAPLSIALYQASKSGVITLHVSIDERSAAFFALGIAKASKRIVSVVCTSGTALANYHPAVLEAHHSAIPLLVLSADRPARLRKTGSNQTTDQVGIFGSAVTFSADVSEINFDLTAHLDAISAGPSHINVQFDEPLLSDESTHWLANQIEIKAPAKRAITEEITFKEEHAVVIVGHDRAGFSVSEIKDFIAATQLPFIAEDPLSFPDAQAHASLYLGSEENRKKLHCKQVIIIGRTTLSRSINALIAESEFITVIDPRTATIDSLRTADEIFTSLPSVKKKSEDNEWLEMWNAASAESEKVIAGIDDWQEGMIARAIAAGLSEAPLYISSSRPIRDLEAFAKPRRGITTYANRGLAGIDGNISTAAGIAQVHSGATAIIGDLAFLHDMSGLLTARKVKLRIFVIDNNGGGIFSTLPQANVAGFEDIFGTPQDVNLMALAKSFTSDVVEVSNYQELNREIAKPISALSVVIVKVPERNKSAEFLRGTIAKLASL</sequence>
<evidence type="ECO:0000256" key="5">
    <source>
        <dbReference type="ARBA" id="ARBA00023211"/>
    </source>
</evidence>
<keyword evidence="5" id="KW-0464">Manganese</keyword>
<gene>
    <name evidence="8" type="ORF">UFOPK3774_00066</name>
</gene>
<dbReference type="Gene3D" id="3.40.50.970">
    <property type="match status" value="2"/>
</dbReference>
<evidence type="ECO:0000256" key="3">
    <source>
        <dbReference type="ARBA" id="ARBA00022842"/>
    </source>
</evidence>
<accession>A0A6J7IIJ5</accession>